<name>A0A558DLK4_9PSEU</name>
<protein>
    <submittedName>
        <fullName evidence="2">Lasso RiPP family leader peptide-containing protein</fullName>
    </submittedName>
</protein>
<accession>A0A558DLK4</accession>
<organism evidence="2 3">
    <name type="scientific">Amycolatopsis rhizosphaerae</name>
    <dbReference type="NCBI Taxonomy" id="2053003"/>
    <lineage>
        <taxon>Bacteria</taxon>
        <taxon>Bacillati</taxon>
        <taxon>Actinomycetota</taxon>
        <taxon>Actinomycetes</taxon>
        <taxon>Pseudonocardiales</taxon>
        <taxon>Pseudonocardiaceae</taxon>
        <taxon>Amycolatopsis</taxon>
    </lineage>
</organism>
<proteinExistence type="predicted"/>
<dbReference type="AlphaFoldDB" id="A0A558DLK4"/>
<reference evidence="2 3" key="2">
    <citation type="submission" date="2019-08" db="EMBL/GenBank/DDBJ databases">
        <title>Amycolatopsis acidicola sp. nov., isolated from peat swamp forest soil.</title>
        <authorList>
            <person name="Srisuk N."/>
        </authorList>
    </citation>
    <scope>NUCLEOTIDE SEQUENCE [LARGE SCALE GENOMIC DNA]</scope>
    <source>
        <strain evidence="2 3">TBRC 6029</strain>
    </source>
</reference>
<sequence length="62" mass="7011">MGERTGKGSRIGRHRDRNRLGTDEGALQYETPTVIELGGVVELTNGSGEDEARRRQRRIQHH</sequence>
<gene>
    <name evidence="2" type="ORF">FNH05_01900</name>
</gene>
<evidence type="ECO:0000313" key="3">
    <source>
        <dbReference type="Proteomes" id="UP000320011"/>
    </source>
</evidence>
<evidence type="ECO:0000313" key="2">
    <source>
        <dbReference type="EMBL" id="TVT61899.1"/>
    </source>
</evidence>
<dbReference type="NCBIfam" id="NF033521">
    <property type="entry name" value="lasso_leader_L3"/>
    <property type="match status" value="1"/>
</dbReference>
<dbReference type="Proteomes" id="UP000320011">
    <property type="component" value="Unassembled WGS sequence"/>
</dbReference>
<reference evidence="2 3" key="1">
    <citation type="submission" date="2019-07" db="EMBL/GenBank/DDBJ databases">
        <authorList>
            <person name="Duangmal K."/>
            <person name="Teo W.F.A."/>
        </authorList>
    </citation>
    <scope>NUCLEOTIDE SEQUENCE [LARGE SCALE GENOMIC DNA]</scope>
    <source>
        <strain evidence="2 3">TBRC 6029</strain>
    </source>
</reference>
<dbReference type="RefSeq" id="WP_144585320.1">
    <property type="nucleotide sequence ID" value="NZ_VJWX01000008.1"/>
</dbReference>
<feature type="region of interest" description="Disordered" evidence="1">
    <location>
        <begin position="1"/>
        <end position="62"/>
    </location>
</feature>
<dbReference type="EMBL" id="VJWX01000008">
    <property type="protein sequence ID" value="TVT61899.1"/>
    <property type="molecule type" value="Genomic_DNA"/>
</dbReference>
<keyword evidence="3" id="KW-1185">Reference proteome</keyword>
<evidence type="ECO:0000256" key="1">
    <source>
        <dbReference type="SAM" id="MobiDB-lite"/>
    </source>
</evidence>
<comment type="caution">
    <text evidence="2">The sequence shown here is derived from an EMBL/GenBank/DDBJ whole genome shotgun (WGS) entry which is preliminary data.</text>
</comment>